<evidence type="ECO:0000313" key="2">
    <source>
        <dbReference type="EMBL" id="RQH27481.1"/>
    </source>
</evidence>
<dbReference type="Pfam" id="PF12770">
    <property type="entry name" value="CHAT"/>
    <property type="match status" value="1"/>
</dbReference>
<gene>
    <name evidence="2" type="ORF">D5R40_27440</name>
</gene>
<organism evidence="2 3">
    <name type="scientific">Okeania hirsuta</name>
    <dbReference type="NCBI Taxonomy" id="1458930"/>
    <lineage>
        <taxon>Bacteria</taxon>
        <taxon>Bacillati</taxon>
        <taxon>Cyanobacteriota</taxon>
        <taxon>Cyanophyceae</taxon>
        <taxon>Oscillatoriophycideae</taxon>
        <taxon>Oscillatoriales</taxon>
        <taxon>Microcoleaceae</taxon>
        <taxon>Okeania</taxon>
    </lineage>
</organism>
<keyword evidence="3" id="KW-1185">Reference proteome</keyword>
<dbReference type="OrthoDB" id="4149784at2"/>
<comment type="caution">
    <text evidence="2">The sequence shown here is derived from an EMBL/GenBank/DDBJ whole genome shotgun (WGS) entry which is preliminary data.</text>
</comment>
<feature type="domain" description="CHAT" evidence="1">
    <location>
        <begin position="21"/>
        <end position="317"/>
    </location>
</feature>
<dbReference type="InterPro" id="IPR024983">
    <property type="entry name" value="CHAT_dom"/>
</dbReference>
<dbReference type="AlphaFoldDB" id="A0A3N6QUS1"/>
<dbReference type="RefSeq" id="WP_124144643.1">
    <property type="nucleotide sequence ID" value="NZ_CAWOKI010000030.1"/>
</dbReference>
<proteinExistence type="predicted"/>
<evidence type="ECO:0000313" key="3">
    <source>
        <dbReference type="Proteomes" id="UP000269154"/>
    </source>
</evidence>
<accession>A0A3N6QUS1</accession>
<reference evidence="2 3" key="1">
    <citation type="journal article" date="2018" name="ACS Chem. Biol.">
        <title>Ketoreductase domain dysfunction expands chemodiversity: malyngamide biosynthesis in the cyanobacterium Okeania hirsuta.</title>
        <authorList>
            <person name="Moss N.A."/>
            <person name="Leao T."/>
            <person name="Rankin M."/>
            <person name="McCullough T.M."/>
            <person name="Qu P."/>
            <person name="Korobeynikov A."/>
            <person name="Smith J.L."/>
            <person name="Gerwick L."/>
            <person name="Gerwick W.H."/>
        </authorList>
    </citation>
    <scope>NUCLEOTIDE SEQUENCE [LARGE SCALE GENOMIC DNA]</scope>
    <source>
        <strain evidence="2 3">PAB10Feb10-1</strain>
    </source>
</reference>
<evidence type="ECO:0000259" key="1">
    <source>
        <dbReference type="Pfam" id="PF12770"/>
    </source>
</evidence>
<dbReference type="EMBL" id="RCBY01000251">
    <property type="protein sequence ID" value="RQH27481.1"/>
    <property type="molecule type" value="Genomic_DNA"/>
</dbReference>
<sequence>MFKHSPWHHLQSYIPHFMGEFLQQLAQRLQINQLITKHLTDIKELIIVPHIFLHQIPFAALPITTETVTIADNLPMDNTKGMKFNPRPTQTQTTTISKTYLSDKFRLRVVSSCQILSYCDNCNKTTNSPKMGIVENATGDLEGSEYECQNLAQMFQVPNNLHLKYQQATVNNYRQLAKQVQILHSSHHASADLINLLDSKLHLFDGDVTLGDVFTWRLPKLTDVFLSCCETNLTFSNKLNDDILSIAAGFLSAGALSVVSTLWSVEDKSTAEFCQLYYQFRNQGETRPEALRKAQFELRKRENFKHPYHWAGFVSQGLE</sequence>
<protein>
    <submittedName>
        <fullName evidence="2">CHAT domain-containing protein</fullName>
    </submittedName>
</protein>
<dbReference type="Proteomes" id="UP000269154">
    <property type="component" value="Unassembled WGS sequence"/>
</dbReference>
<name>A0A3N6QUS1_9CYAN</name>